<gene>
    <name evidence="3" type="ORF">C2845_PM04G07940</name>
</gene>
<dbReference type="AlphaFoldDB" id="A0A3L6QSF5"/>
<name>A0A3L6QSF5_PANMI</name>
<evidence type="ECO:0000313" key="4">
    <source>
        <dbReference type="Proteomes" id="UP000275267"/>
    </source>
</evidence>
<sequence>MAKAQAMGALLMTVPVVLATSAEVAHGICNLSSDGIRECQPAAAIRNPTDQPRPRAAPPWPGPTCRACAGTRTSPACG</sequence>
<protein>
    <submittedName>
        <fullName evidence="3">Lipid-transfer protein DIR1</fullName>
    </submittedName>
</protein>
<evidence type="ECO:0000256" key="2">
    <source>
        <dbReference type="SAM" id="SignalP"/>
    </source>
</evidence>
<feature type="signal peptide" evidence="2">
    <location>
        <begin position="1"/>
        <end position="19"/>
    </location>
</feature>
<evidence type="ECO:0000256" key="1">
    <source>
        <dbReference type="SAM" id="MobiDB-lite"/>
    </source>
</evidence>
<keyword evidence="4" id="KW-1185">Reference proteome</keyword>
<evidence type="ECO:0000313" key="3">
    <source>
        <dbReference type="EMBL" id="RLM86750.1"/>
    </source>
</evidence>
<feature type="chain" id="PRO_5018003321" evidence="2">
    <location>
        <begin position="20"/>
        <end position="78"/>
    </location>
</feature>
<dbReference type="EMBL" id="PQIB02000011">
    <property type="protein sequence ID" value="RLM86750.1"/>
    <property type="molecule type" value="Genomic_DNA"/>
</dbReference>
<organism evidence="3 4">
    <name type="scientific">Panicum miliaceum</name>
    <name type="common">Proso millet</name>
    <name type="synonym">Broomcorn millet</name>
    <dbReference type="NCBI Taxonomy" id="4540"/>
    <lineage>
        <taxon>Eukaryota</taxon>
        <taxon>Viridiplantae</taxon>
        <taxon>Streptophyta</taxon>
        <taxon>Embryophyta</taxon>
        <taxon>Tracheophyta</taxon>
        <taxon>Spermatophyta</taxon>
        <taxon>Magnoliopsida</taxon>
        <taxon>Liliopsida</taxon>
        <taxon>Poales</taxon>
        <taxon>Poaceae</taxon>
        <taxon>PACMAD clade</taxon>
        <taxon>Panicoideae</taxon>
        <taxon>Panicodae</taxon>
        <taxon>Paniceae</taxon>
        <taxon>Panicinae</taxon>
        <taxon>Panicum</taxon>
        <taxon>Panicum sect. Panicum</taxon>
    </lineage>
</organism>
<dbReference type="Proteomes" id="UP000275267">
    <property type="component" value="Unassembled WGS sequence"/>
</dbReference>
<feature type="region of interest" description="Disordered" evidence="1">
    <location>
        <begin position="43"/>
        <end position="62"/>
    </location>
</feature>
<accession>A0A3L6QSF5</accession>
<proteinExistence type="predicted"/>
<reference evidence="4" key="1">
    <citation type="journal article" date="2019" name="Nat. Commun.">
        <title>The genome of broomcorn millet.</title>
        <authorList>
            <person name="Zou C."/>
            <person name="Miki D."/>
            <person name="Li D."/>
            <person name="Tang Q."/>
            <person name="Xiao L."/>
            <person name="Rajput S."/>
            <person name="Deng P."/>
            <person name="Jia W."/>
            <person name="Huang R."/>
            <person name="Zhang M."/>
            <person name="Sun Y."/>
            <person name="Hu J."/>
            <person name="Fu X."/>
            <person name="Schnable P.S."/>
            <person name="Li F."/>
            <person name="Zhang H."/>
            <person name="Feng B."/>
            <person name="Zhu X."/>
            <person name="Liu R."/>
            <person name="Schnable J.C."/>
            <person name="Zhu J.-K."/>
            <person name="Zhang H."/>
        </authorList>
    </citation>
    <scope>NUCLEOTIDE SEQUENCE [LARGE SCALE GENOMIC DNA]</scope>
</reference>
<keyword evidence="2" id="KW-0732">Signal</keyword>
<comment type="caution">
    <text evidence="3">The sequence shown here is derived from an EMBL/GenBank/DDBJ whole genome shotgun (WGS) entry which is preliminary data.</text>
</comment>